<organism evidence="4 5">
    <name type="scientific">Streptomyces atratus</name>
    <dbReference type="NCBI Taxonomy" id="1893"/>
    <lineage>
        <taxon>Bacteria</taxon>
        <taxon>Bacillati</taxon>
        <taxon>Actinomycetota</taxon>
        <taxon>Actinomycetes</taxon>
        <taxon>Kitasatosporales</taxon>
        <taxon>Streptomycetaceae</taxon>
        <taxon>Streptomyces</taxon>
    </lineage>
</organism>
<dbReference type="PANTHER" id="PTHR43877:SF1">
    <property type="entry name" value="ACETYLTRANSFERASE"/>
    <property type="match status" value="1"/>
</dbReference>
<accession>A0A1K2FAW6</accession>
<dbReference type="InterPro" id="IPR050832">
    <property type="entry name" value="Bact_Acetyltransf"/>
</dbReference>
<dbReference type="AlphaFoldDB" id="A0A1K2FAW6"/>
<evidence type="ECO:0000259" key="3">
    <source>
        <dbReference type="PROSITE" id="PS51186"/>
    </source>
</evidence>
<evidence type="ECO:0000256" key="2">
    <source>
        <dbReference type="ARBA" id="ARBA00023315"/>
    </source>
</evidence>
<dbReference type="Gene3D" id="3.40.630.30">
    <property type="match status" value="1"/>
</dbReference>
<feature type="domain" description="N-acetyltransferase" evidence="3">
    <location>
        <begin position="6"/>
        <end position="170"/>
    </location>
</feature>
<proteinExistence type="predicted"/>
<evidence type="ECO:0000313" key="5">
    <source>
        <dbReference type="Proteomes" id="UP000181909"/>
    </source>
</evidence>
<name>A0A1K2FAW6_STRAR</name>
<evidence type="ECO:0000256" key="1">
    <source>
        <dbReference type="ARBA" id="ARBA00022679"/>
    </source>
</evidence>
<dbReference type="InterPro" id="IPR000182">
    <property type="entry name" value="GNAT_dom"/>
</dbReference>
<dbReference type="OrthoDB" id="4774939at2"/>
<protein>
    <submittedName>
        <fullName evidence="4">Acetyltransferase (GNAT) family protein</fullName>
    </submittedName>
</protein>
<reference evidence="4 5" key="1">
    <citation type="submission" date="2016-11" db="EMBL/GenBank/DDBJ databases">
        <authorList>
            <person name="Jaros S."/>
            <person name="Januszkiewicz K."/>
            <person name="Wedrychowicz H."/>
        </authorList>
    </citation>
    <scope>NUCLEOTIDE SEQUENCE [LARGE SCALE GENOMIC DNA]</scope>
    <source>
        <strain evidence="4 5">OK807</strain>
    </source>
</reference>
<keyword evidence="1 4" id="KW-0808">Transferase</keyword>
<dbReference type="SUPFAM" id="SSF55729">
    <property type="entry name" value="Acyl-CoA N-acyltransferases (Nat)"/>
    <property type="match status" value="1"/>
</dbReference>
<dbReference type="GO" id="GO:0016747">
    <property type="term" value="F:acyltransferase activity, transferring groups other than amino-acyl groups"/>
    <property type="evidence" value="ECO:0007669"/>
    <property type="project" value="InterPro"/>
</dbReference>
<dbReference type="CDD" id="cd04301">
    <property type="entry name" value="NAT_SF"/>
    <property type="match status" value="1"/>
</dbReference>
<dbReference type="InterPro" id="IPR016181">
    <property type="entry name" value="Acyl_CoA_acyltransferase"/>
</dbReference>
<dbReference type="PANTHER" id="PTHR43877">
    <property type="entry name" value="AMINOALKYLPHOSPHONATE N-ACETYLTRANSFERASE-RELATED-RELATED"/>
    <property type="match status" value="1"/>
</dbReference>
<evidence type="ECO:0000313" key="4">
    <source>
        <dbReference type="EMBL" id="SFY44189.1"/>
    </source>
</evidence>
<sequence length="180" mass="19598">MDVQQVTLRKMTPAEYHVATEHREAESARVLSKFMPEELARERVRHGTAKFLPDGADTAGHQLVMAENGSGEVVGNAWIGPDPGQASGTASSAWLYDINVFEPFRRRGYGSAILAAAEELVAREGKTALALNVVGGNEAAIAMYRHSGYEVSSMSMRKNLQGQERVGDIPQATNILADWR</sequence>
<dbReference type="EMBL" id="FPJO01000044">
    <property type="protein sequence ID" value="SFY44189.1"/>
    <property type="molecule type" value="Genomic_DNA"/>
</dbReference>
<dbReference type="Proteomes" id="UP000181909">
    <property type="component" value="Unassembled WGS sequence"/>
</dbReference>
<keyword evidence="2" id="KW-0012">Acyltransferase</keyword>
<dbReference type="RefSeq" id="WP_072489421.1">
    <property type="nucleotide sequence ID" value="NZ_CP108277.1"/>
</dbReference>
<dbReference type="STRING" id="1893.SAMN02787144_104415"/>
<dbReference type="PROSITE" id="PS51186">
    <property type="entry name" value="GNAT"/>
    <property type="match status" value="1"/>
</dbReference>
<dbReference type="Pfam" id="PF00583">
    <property type="entry name" value="Acetyltransf_1"/>
    <property type="match status" value="1"/>
</dbReference>
<gene>
    <name evidence="4" type="ORF">SAMN02787144_104415</name>
</gene>